<dbReference type="Gene3D" id="1.10.287.130">
    <property type="match status" value="1"/>
</dbReference>
<dbReference type="InterPro" id="IPR036097">
    <property type="entry name" value="HisK_dim/P_sf"/>
</dbReference>
<evidence type="ECO:0000256" key="11">
    <source>
        <dbReference type="ARBA" id="ARBA00022840"/>
    </source>
</evidence>
<dbReference type="Pfam" id="PF00072">
    <property type="entry name" value="Response_reg"/>
    <property type="match status" value="1"/>
</dbReference>
<dbReference type="InterPro" id="IPR001789">
    <property type="entry name" value="Sig_transdc_resp-reg_receiver"/>
</dbReference>
<comment type="caution">
    <text evidence="21">The sequence shown here is derived from an EMBL/GenBank/DDBJ whole genome shotgun (WGS) entry which is preliminary data.</text>
</comment>
<keyword evidence="8 18" id="KW-0812">Transmembrane</keyword>
<evidence type="ECO:0000256" key="7">
    <source>
        <dbReference type="ARBA" id="ARBA00022679"/>
    </source>
</evidence>
<dbReference type="SUPFAM" id="SSF47384">
    <property type="entry name" value="Homodimeric domain of signal transducing histidine kinase"/>
    <property type="match status" value="1"/>
</dbReference>
<evidence type="ECO:0000256" key="2">
    <source>
        <dbReference type="ARBA" id="ARBA00004651"/>
    </source>
</evidence>
<feature type="domain" description="Histidine kinase" evidence="19">
    <location>
        <begin position="358"/>
        <end position="595"/>
    </location>
</feature>
<dbReference type="GO" id="GO:0005886">
    <property type="term" value="C:plasma membrane"/>
    <property type="evidence" value="ECO:0007669"/>
    <property type="project" value="UniProtKB-SubCell"/>
</dbReference>
<evidence type="ECO:0000259" key="19">
    <source>
        <dbReference type="PROSITE" id="PS50109"/>
    </source>
</evidence>
<feature type="domain" description="Response regulatory" evidence="20">
    <location>
        <begin position="621"/>
        <end position="737"/>
    </location>
</feature>
<reference evidence="21" key="1">
    <citation type="journal article" date="2015" name="Genome Announc.">
        <title>Draft Genome Sequence of Tolypothrix boutellei Strain VB521301.</title>
        <authorList>
            <person name="Chandrababunaidu M.M."/>
            <person name="Singh D."/>
            <person name="Sen D."/>
            <person name="Bhan S."/>
            <person name="Das S."/>
            <person name="Gupta A."/>
            <person name="Adhikary S.P."/>
            <person name="Tripathy S."/>
        </authorList>
    </citation>
    <scope>NUCLEOTIDE SEQUENCE</scope>
    <source>
        <strain evidence="21">VB521301</strain>
    </source>
</reference>
<dbReference type="Gene3D" id="3.30.450.20">
    <property type="entry name" value="PAS domain"/>
    <property type="match status" value="1"/>
</dbReference>
<evidence type="ECO:0000256" key="12">
    <source>
        <dbReference type="ARBA" id="ARBA00022989"/>
    </source>
</evidence>
<dbReference type="Proteomes" id="UP000029738">
    <property type="component" value="Unassembled WGS sequence"/>
</dbReference>
<dbReference type="CDD" id="cd00082">
    <property type="entry name" value="HisKA"/>
    <property type="match status" value="1"/>
</dbReference>
<dbReference type="GO" id="GO:0000155">
    <property type="term" value="F:phosphorelay sensor kinase activity"/>
    <property type="evidence" value="ECO:0007669"/>
    <property type="project" value="InterPro"/>
</dbReference>
<accession>A0A8S9TED9</accession>
<evidence type="ECO:0000256" key="18">
    <source>
        <dbReference type="SAM" id="Phobius"/>
    </source>
</evidence>
<evidence type="ECO:0000313" key="22">
    <source>
        <dbReference type="Proteomes" id="UP000029738"/>
    </source>
</evidence>
<comment type="catalytic activity">
    <reaction evidence="1">
        <text>ATP + protein L-histidine = ADP + protein N-phospho-L-histidine.</text>
        <dbReference type="EC" id="2.7.13.3"/>
    </reaction>
</comment>
<evidence type="ECO:0000259" key="20">
    <source>
        <dbReference type="PROSITE" id="PS50110"/>
    </source>
</evidence>
<dbReference type="Pfam" id="PF02518">
    <property type="entry name" value="HATPase_c"/>
    <property type="match status" value="1"/>
</dbReference>
<keyword evidence="22" id="KW-1185">Reference proteome</keyword>
<evidence type="ECO:0000256" key="9">
    <source>
        <dbReference type="ARBA" id="ARBA00022741"/>
    </source>
</evidence>
<evidence type="ECO:0000256" key="13">
    <source>
        <dbReference type="ARBA" id="ARBA00023012"/>
    </source>
</evidence>
<dbReference type="PROSITE" id="PS50109">
    <property type="entry name" value="HIS_KIN"/>
    <property type="match status" value="1"/>
</dbReference>
<keyword evidence="17" id="KW-0175">Coiled coil</keyword>
<keyword evidence="7" id="KW-0808">Transferase</keyword>
<keyword evidence="13" id="KW-0902">Two-component regulatory system</keyword>
<evidence type="ECO:0000256" key="1">
    <source>
        <dbReference type="ARBA" id="ARBA00000085"/>
    </source>
</evidence>
<organism evidence="21 22">
    <name type="scientific">Tolypothrix bouteillei VB521301</name>
    <dbReference type="NCBI Taxonomy" id="1479485"/>
    <lineage>
        <taxon>Bacteria</taxon>
        <taxon>Bacillati</taxon>
        <taxon>Cyanobacteriota</taxon>
        <taxon>Cyanophyceae</taxon>
        <taxon>Nostocales</taxon>
        <taxon>Tolypothrichaceae</taxon>
        <taxon>Tolypothrix</taxon>
    </lineage>
</organism>
<dbReference type="SUPFAM" id="SSF52172">
    <property type="entry name" value="CheY-like"/>
    <property type="match status" value="1"/>
</dbReference>
<dbReference type="Pfam" id="PF00512">
    <property type="entry name" value="HisKA"/>
    <property type="match status" value="1"/>
</dbReference>
<name>A0A8S9TED9_9CYAN</name>
<dbReference type="CDD" id="cd17546">
    <property type="entry name" value="REC_hyHK_CKI1_RcsC-like"/>
    <property type="match status" value="1"/>
</dbReference>
<evidence type="ECO:0000256" key="15">
    <source>
        <dbReference type="ARBA" id="ARBA00074306"/>
    </source>
</evidence>
<dbReference type="GO" id="GO:0005524">
    <property type="term" value="F:ATP binding"/>
    <property type="evidence" value="ECO:0007669"/>
    <property type="project" value="UniProtKB-KW"/>
</dbReference>
<dbReference type="InterPro" id="IPR005467">
    <property type="entry name" value="His_kinase_dom"/>
</dbReference>
<evidence type="ECO:0000256" key="3">
    <source>
        <dbReference type="ARBA" id="ARBA00006402"/>
    </source>
</evidence>
<dbReference type="CDD" id="cd16922">
    <property type="entry name" value="HATPase_EvgS-ArcB-TorS-like"/>
    <property type="match status" value="1"/>
</dbReference>
<dbReference type="Pfam" id="PF02743">
    <property type="entry name" value="dCache_1"/>
    <property type="match status" value="1"/>
</dbReference>
<feature type="transmembrane region" description="Helical" evidence="18">
    <location>
        <begin position="12"/>
        <end position="33"/>
    </location>
</feature>
<dbReference type="PRINTS" id="PR00344">
    <property type="entry name" value="BCTRLSENSOR"/>
</dbReference>
<feature type="transmembrane region" description="Helical" evidence="18">
    <location>
        <begin position="298"/>
        <end position="320"/>
    </location>
</feature>
<reference evidence="21" key="2">
    <citation type="submission" date="2019-11" db="EMBL/GenBank/DDBJ databases">
        <title>Improved Assembly of Tolypothrix boutellei genome.</title>
        <authorList>
            <person name="Sarangi A.N."/>
            <person name="Mukherjee M."/>
            <person name="Ghosh S."/>
            <person name="Singh D."/>
            <person name="Das A."/>
            <person name="Kant S."/>
            <person name="Prusty A."/>
            <person name="Tripathy S."/>
        </authorList>
    </citation>
    <scope>NUCLEOTIDE SEQUENCE</scope>
    <source>
        <strain evidence="21">VB521301</strain>
    </source>
</reference>
<dbReference type="AlphaFoldDB" id="A0A8S9TED9"/>
<evidence type="ECO:0000256" key="10">
    <source>
        <dbReference type="ARBA" id="ARBA00022777"/>
    </source>
</evidence>
<keyword evidence="5" id="KW-1003">Cell membrane</keyword>
<dbReference type="EMBL" id="JHEG04000001">
    <property type="protein sequence ID" value="KAF3890586.1"/>
    <property type="molecule type" value="Genomic_DNA"/>
</dbReference>
<gene>
    <name evidence="21" type="ORF">DA73_0400037880</name>
</gene>
<dbReference type="RefSeq" id="WP_038085678.1">
    <property type="nucleotide sequence ID" value="NZ_JHEG04000001.1"/>
</dbReference>
<dbReference type="Gene3D" id="3.40.50.2300">
    <property type="match status" value="1"/>
</dbReference>
<dbReference type="InterPro" id="IPR011006">
    <property type="entry name" value="CheY-like_superfamily"/>
</dbReference>
<evidence type="ECO:0000256" key="6">
    <source>
        <dbReference type="ARBA" id="ARBA00022553"/>
    </source>
</evidence>
<dbReference type="InterPro" id="IPR036890">
    <property type="entry name" value="HATPase_C_sf"/>
</dbReference>
<dbReference type="FunFam" id="1.10.287.130:FF:000004">
    <property type="entry name" value="Ethylene receptor 1"/>
    <property type="match status" value="1"/>
</dbReference>
<dbReference type="FunFam" id="3.30.565.10:FF:000010">
    <property type="entry name" value="Sensor histidine kinase RcsC"/>
    <property type="match status" value="1"/>
</dbReference>
<keyword evidence="11" id="KW-0067">ATP-binding</keyword>
<dbReference type="PANTHER" id="PTHR45339:SF1">
    <property type="entry name" value="HYBRID SIGNAL TRANSDUCTION HISTIDINE KINASE J"/>
    <property type="match status" value="1"/>
</dbReference>
<comment type="similarity">
    <text evidence="3">In the N-terminal section; belongs to the phytochrome family.</text>
</comment>
<keyword evidence="6 16" id="KW-0597">Phosphoprotein</keyword>
<evidence type="ECO:0000256" key="14">
    <source>
        <dbReference type="ARBA" id="ARBA00023136"/>
    </source>
</evidence>
<dbReference type="InterPro" id="IPR003661">
    <property type="entry name" value="HisK_dim/P_dom"/>
</dbReference>
<dbReference type="SMART" id="SM00448">
    <property type="entry name" value="REC"/>
    <property type="match status" value="1"/>
</dbReference>
<dbReference type="InterPro" id="IPR004358">
    <property type="entry name" value="Sig_transdc_His_kin-like_C"/>
</dbReference>
<dbReference type="SMART" id="SM00388">
    <property type="entry name" value="HisKA"/>
    <property type="match status" value="1"/>
</dbReference>
<keyword evidence="12 18" id="KW-1133">Transmembrane helix</keyword>
<keyword evidence="9" id="KW-0547">Nucleotide-binding</keyword>
<dbReference type="SUPFAM" id="SSF55874">
    <property type="entry name" value="ATPase domain of HSP90 chaperone/DNA topoisomerase II/histidine kinase"/>
    <property type="match status" value="1"/>
</dbReference>
<dbReference type="PANTHER" id="PTHR45339">
    <property type="entry name" value="HYBRID SIGNAL TRANSDUCTION HISTIDINE KINASE J"/>
    <property type="match status" value="1"/>
</dbReference>
<dbReference type="SMART" id="SM00387">
    <property type="entry name" value="HATPase_c"/>
    <property type="match status" value="1"/>
</dbReference>
<protein>
    <recommendedName>
        <fullName evidence="15">Circadian input-output histidine kinase CikA</fullName>
        <ecNumber evidence="4">2.7.13.3</ecNumber>
    </recommendedName>
</protein>
<dbReference type="Gene3D" id="3.30.565.10">
    <property type="entry name" value="Histidine kinase-like ATPase, C-terminal domain"/>
    <property type="match status" value="1"/>
</dbReference>
<evidence type="ECO:0000256" key="5">
    <source>
        <dbReference type="ARBA" id="ARBA00022475"/>
    </source>
</evidence>
<proteinExistence type="inferred from homology"/>
<evidence type="ECO:0000256" key="8">
    <source>
        <dbReference type="ARBA" id="ARBA00022692"/>
    </source>
</evidence>
<feature type="coiled-coil region" evidence="17">
    <location>
        <begin position="324"/>
        <end position="351"/>
    </location>
</feature>
<dbReference type="InterPro" id="IPR003594">
    <property type="entry name" value="HATPase_dom"/>
</dbReference>
<dbReference type="InterPro" id="IPR033479">
    <property type="entry name" value="dCache_1"/>
</dbReference>
<dbReference type="CDD" id="cd18773">
    <property type="entry name" value="PDC1_HK_sensor"/>
    <property type="match status" value="1"/>
</dbReference>
<keyword evidence="14 18" id="KW-0472">Membrane</keyword>
<keyword evidence="10" id="KW-0418">Kinase</keyword>
<dbReference type="PROSITE" id="PS50110">
    <property type="entry name" value="RESPONSE_REGULATORY"/>
    <property type="match status" value="1"/>
</dbReference>
<evidence type="ECO:0000256" key="16">
    <source>
        <dbReference type="PROSITE-ProRule" id="PRU00169"/>
    </source>
</evidence>
<evidence type="ECO:0000256" key="4">
    <source>
        <dbReference type="ARBA" id="ARBA00012438"/>
    </source>
</evidence>
<evidence type="ECO:0000313" key="21">
    <source>
        <dbReference type="EMBL" id="KAF3890586.1"/>
    </source>
</evidence>
<sequence>MNSWNQHLTTKVASSFLILSLFTVGVVGGVAFFKAREALKTSAFNQLRVTATLKEGEITRWFEDQQRDFLLVTQFPDVQANVKVLLNNPITDPKYKTSHEILSEYLKNVVKLKLNFKEIFIIDRTNKVILSTNKGRENEYEILASITYIETVEPGSSFDPIFYVSPETNKPSVTLAAPLRDAKGTRQGVILAHLNLERIDRIVRERKGLGKSGETYLVGSLITQNTFISKESSNIQEYPEGVSSKGIDDAMNGISGEDLYKNYANIPVIGVYRWLNDQDLALLIEMHQEEAFLPARQLAGTIVLVGLVSVGFLLVGVYWLTRQLKISRQQLENYSSKLEQKAHEAEAANRAKSEFLANMSHELRTPLNTILGFTQLLTRDPSFQSSQIEQLEIISRSGEHLLTLINDVLSMSKIEAGRTTLNENGFDMYGMLDSLEEMFRQKGESKGLKLIFERYPEVPRYVQTDESKLRQVLINLIGNAIKFTEEGGVAVRVKMGNEQTNQQAPQLDTDSRYKISTTRKLHFEVEDTGSGIAPSEMERLFRPFVQTETGRKSQQGTGLGLTISQQFVHLMGGEITVSSTLGHGTIFSFDIRVVPMERLETQIQQKRRRVLAVAPNQPKYRILIVEDKWENRYLLLQMLTSLGFEVRGAENGLEGIRLWETWEPHLILMDMRMPVMDGYEATKRIKGHLRGQATTIIALTASAFDEERAVVLSAGCDDFVRKPFREEVILEKMAQFLGVRYVYDVKDEVKSSKDETTPSSFTLEPSSLGVMSPEWITQLHQAALCTDEKQIFSLIEEIPEEYATLANSLIDLVENFRIDKIIDLTQPN</sequence>
<comment type="subcellular location">
    <subcellularLocation>
        <location evidence="2">Cell membrane</location>
        <topology evidence="2">Multi-pass membrane protein</topology>
    </subcellularLocation>
</comment>
<feature type="modified residue" description="4-aspartylphosphate" evidence="16">
    <location>
        <position position="670"/>
    </location>
</feature>
<dbReference type="EC" id="2.7.13.3" evidence="4"/>
<evidence type="ECO:0000256" key="17">
    <source>
        <dbReference type="SAM" id="Coils"/>
    </source>
</evidence>